<evidence type="ECO:0000313" key="7">
    <source>
        <dbReference type="EMBL" id="OJF97310.1"/>
    </source>
</evidence>
<reference evidence="7 8" key="1">
    <citation type="submission" date="2016-02" db="EMBL/GenBank/DDBJ databases">
        <title>Genome sequencing of a beta-galactosidase producing bacteria Rhizobium sp. 59.</title>
        <authorList>
            <person name="Wang D."/>
            <person name="Kot W."/>
            <person name="Qin Y."/>
            <person name="Hansen L."/>
            <person name="Naqvi K."/>
            <person name="Rensing C."/>
        </authorList>
    </citation>
    <scope>NUCLEOTIDE SEQUENCE [LARGE SCALE GENOMIC DNA]</scope>
    <source>
        <strain evidence="7 8">59</strain>
    </source>
</reference>
<feature type="domain" description="Penicillin-binding protein transpeptidase" evidence="5">
    <location>
        <begin position="260"/>
        <end position="557"/>
    </location>
</feature>
<keyword evidence="2" id="KW-0645">Protease</keyword>
<feature type="domain" description="Penicillin-binding protein dimerisation" evidence="6">
    <location>
        <begin position="88"/>
        <end position="196"/>
    </location>
</feature>
<dbReference type="Gene3D" id="3.30.450.330">
    <property type="match status" value="1"/>
</dbReference>
<keyword evidence="8" id="KW-1185">Reference proteome</keyword>
<evidence type="ECO:0000256" key="1">
    <source>
        <dbReference type="ARBA" id="ARBA00004370"/>
    </source>
</evidence>
<dbReference type="RefSeq" id="WP_071833075.1">
    <property type="nucleotide sequence ID" value="NZ_LSRP01000084.1"/>
</dbReference>
<name>A0A657LSJ1_9HYPH</name>
<evidence type="ECO:0000259" key="6">
    <source>
        <dbReference type="Pfam" id="PF03717"/>
    </source>
</evidence>
<dbReference type="Proteomes" id="UP000182661">
    <property type="component" value="Unassembled WGS sequence"/>
</dbReference>
<gene>
    <name evidence="7" type="ORF">AX760_17180</name>
</gene>
<dbReference type="GO" id="GO:0051301">
    <property type="term" value="P:cell division"/>
    <property type="evidence" value="ECO:0007669"/>
    <property type="project" value="UniProtKB-KW"/>
</dbReference>
<dbReference type="GO" id="GO:0008658">
    <property type="term" value="F:penicillin binding"/>
    <property type="evidence" value="ECO:0007669"/>
    <property type="project" value="InterPro"/>
</dbReference>
<comment type="subcellular location">
    <subcellularLocation>
        <location evidence="1">Membrane</location>
    </subcellularLocation>
</comment>
<keyword evidence="7" id="KW-0132">Cell division</keyword>
<dbReference type="GO" id="GO:0004180">
    <property type="term" value="F:carboxypeptidase activity"/>
    <property type="evidence" value="ECO:0007669"/>
    <property type="project" value="UniProtKB-KW"/>
</dbReference>
<feature type="transmembrane region" description="Helical" evidence="4">
    <location>
        <begin position="48"/>
        <end position="67"/>
    </location>
</feature>
<proteinExistence type="predicted"/>
<dbReference type="SUPFAM" id="SSF56601">
    <property type="entry name" value="beta-lactamase/transpeptidase-like"/>
    <property type="match status" value="1"/>
</dbReference>
<protein>
    <submittedName>
        <fullName evidence="7">Cell division protein</fullName>
    </submittedName>
</protein>
<dbReference type="EMBL" id="LSRP01000084">
    <property type="protein sequence ID" value="OJF97310.1"/>
    <property type="molecule type" value="Genomic_DNA"/>
</dbReference>
<dbReference type="Gene3D" id="3.40.710.10">
    <property type="entry name" value="DD-peptidase/beta-lactamase superfamily"/>
    <property type="match status" value="1"/>
</dbReference>
<organism evidence="7 8">
    <name type="scientific">Pararhizobium antarcticum</name>
    <dbReference type="NCBI Taxonomy" id="1798805"/>
    <lineage>
        <taxon>Bacteria</taxon>
        <taxon>Pseudomonadati</taxon>
        <taxon>Pseudomonadota</taxon>
        <taxon>Alphaproteobacteria</taxon>
        <taxon>Hyphomicrobiales</taxon>
        <taxon>Rhizobiaceae</taxon>
        <taxon>Rhizobium/Agrobacterium group</taxon>
        <taxon>Pararhizobium</taxon>
    </lineage>
</organism>
<comment type="caution">
    <text evidence="7">The sequence shown here is derived from an EMBL/GenBank/DDBJ whole genome shotgun (WGS) entry which is preliminary data.</text>
</comment>
<dbReference type="GO" id="GO:0071555">
    <property type="term" value="P:cell wall organization"/>
    <property type="evidence" value="ECO:0007669"/>
    <property type="project" value="TreeGrafter"/>
</dbReference>
<keyword evidence="2" id="KW-0121">Carboxypeptidase</keyword>
<dbReference type="Pfam" id="PF03717">
    <property type="entry name" value="PBP_dimer"/>
    <property type="match status" value="1"/>
</dbReference>
<dbReference type="InterPro" id="IPR001460">
    <property type="entry name" value="PCN-bd_Tpept"/>
</dbReference>
<dbReference type="OrthoDB" id="9789078at2"/>
<keyword evidence="4" id="KW-1133">Transmembrane helix</keyword>
<evidence type="ECO:0000256" key="2">
    <source>
        <dbReference type="ARBA" id="ARBA00022645"/>
    </source>
</evidence>
<evidence type="ECO:0000256" key="4">
    <source>
        <dbReference type="SAM" id="Phobius"/>
    </source>
</evidence>
<dbReference type="Pfam" id="PF00905">
    <property type="entry name" value="Transpeptidase"/>
    <property type="match status" value="1"/>
</dbReference>
<dbReference type="InterPro" id="IPR036138">
    <property type="entry name" value="PBP_dimer_sf"/>
</dbReference>
<keyword evidence="2" id="KW-0378">Hydrolase</keyword>
<keyword evidence="3 4" id="KW-0472">Membrane</keyword>
<dbReference type="InterPro" id="IPR012338">
    <property type="entry name" value="Beta-lactam/transpept-like"/>
</dbReference>
<dbReference type="InterPro" id="IPR005311">
    <property type="entry name" value="PBP_dimer"/>
</dbReference>
<keyword evidence="4" id="KW-0812">Transmembrane</keyword>
<accession>A0A657LSJ1</accession>
<dbReference type="SUPFAM" id="SSF56519">
    <property type="entry name" value="Penicillin binding protein dimerisation domain"/>
    <property type="match status" value="1"/>
</dbReference>
<dbReference type="PANTHER" id="PTHR30627:SF1">
    <property type="entry name" value="PEPTIDOGLYCAN D,D-TRANSPEPTIDASE FTSI"/>
    <property type="match status" value="1"/>
</dbReference>
<dbReference type="PANTHER" id="PTHR30627">
    <property type="entry name" value="PEPTIDOGLYCAN D,D-TRANSPEPTIDASE"/>
    <property type="match status" value="1"/>
</dbReference>
<sequence>MSFLSRIMVIKSRAHFSAGGNNHPGDNVRGVSFEGTRKKSSNQAKSRVGIIIAGFTVAYCIIGGRLIQYGLEQPEAVSSIGRADNLMASRPDILDRNGEILATDIRTVSLYAEPHKIVDADEAVEQLSTVLPNLNQVDIYNKLRSKSRFQWLRRQLTPKQQSQILALGIPGIGFRPEKRRFYPGGSTASHILGHVNIDNRGIAGMERYIDSQGLADLAAIGMTSDAKLEPVRLSIDLRVQNIVHDVVVNAMRDYKAEAAGAVILDAYTGEVLAMASAPDYDPNQPSRTLPDGSVDKVYEEGWFSRMSNGTFEMGSTFKSFTLAMGLDSGKMTLKDSFDARNPIRMGGFTIKDFHGKHRVLTVPEIFQYSSNIGTAKIADLVGIDGHKEFLTRLGLLSKIQTELPEVATPSQPRTWKKINSVTISFGHGVSTTPLQTAVAGAALMNGGYLLDPTFLPRTEEQAAPFRHQVMKESTSADMRYLFNWNGIAGSGRNAQVAGFHVGGKTGTADKVINGRYANDLNFNSFIAGFPMDDPRYIVLTIIDAPLTGESGGRISGFTAAPMVQKIIARTAPLLGIKPKFGPNGAALLVSY</sequence>
<dbReference type="GO" id="GO:0005886">
    <property type="term" value="C:plasma membrane"/>
    <property type="evidence" value="ECO:0007669"/>
    <property type="project" value="TreeGrafter"/>
</dbReference>
<dbReference type="Gene3D" id="3.90.1310.10">
    <property type="entry name" value="Penicillin-binding protein 2a (Domain 2)"/>
    <property type="match status" value="1"/>
</dbReference>
<evidence type="ECO:0000313" key="8">
    <source>
        <dbReference type="Proteomes" id="UP000182661"/>
    </source>
</evidence>
<keyword evidence="7" id="KW-0131">Cell cycle</keyword>
<evidence type="ECO:0000259" key="5">
    <source>
        <dbReference type="Pfam" id="PF00905"/>
    </source>
</evidence>
<dbReference type="AlphaFoldDB" id="A0A657LSJ1"/>
<dbReference type="InterPro" id="IPR050515">
    <property type="entry name" value="Beta-lactam/transpept"/>
</dbReference>
<evidence type="ECO:0000256" key="3">
    <source>
        <dbReference type="ARBA" id="ARBA00023136"/>
    </source>
</evidence>